<keyword evidence="2" id="KW-1185">Reference proteome</keyword>
<sequence>MYCRSDEHRHEVDNMFDQLVGPERVALGDVDDFDDSIPVSALSGDDDGVDGLLNAMLESAAANAFDNSP</sequence>
<comment type="caution">
    <text evidence="1">The sequence shown here is derived from an EMBL/GenBank/DDBJ whole genome shotgun (WGS) entry which is preliminary data.</text>
</comment>
<evidence type="ECO:0000313" key="1">
    <source>
        <dbReference type="EMBL" id="KAI9906248.1"/>
    </source>
</evidence>
<accession>A0ACC0VIF1</accession>
<evidence type="ECO:0000313" key="2">
    <source>
        <dbReference type="Proteomes" id="UP001163321"/>
    </source>
</evidence>
<name>A0ACC0VIF1_9STRA</name>
<protein>
    <submittedName>
        <fullName evidence="1">Uncharacterized protein</fullName>
    </submittedName>
</protein>
<dbReference type="Proteomes" id="UP001163321">
    <property type="component" value="Chromosome 8"/>
</dbReference>
<gene>
    <name evidence="1" type="ORF">PsorP6_003188</name>
</gene>
<organism evidence="1 2">
    <name type="scientific">Peronosclerospora sorghi</name>
    <dbReference type="NCBI Taxonomy" id="230839"/>
    <lineage>
        <taxon>Eukaryota</taxon>
        <taxon>Sar</taxon>
        <taxon>Stramenopiles</taxon>
        <taxon>Oomycota</taxon>
        <taxon>Peronosporomycetes</taxon>
        <taxon>Peronosporales</taxon>
        <taxon>Peronosporaceae</taxon>
        <taxon>Peronosclerospora</taxon>
    </lineage>
</organism>
<dbReference type="EMBL" id="CM047587">
    <property type="protein sequence ID" value="KAI9906248.1"/>
    <property type="molecule type" value="Genomic_DNA"/>
</dbReference>
<proteinExistence type="predicted"/>
<reference evidence="1 2" key="1">
    <citation type="journal article" date="2022" name="bioRxiv">
        <title>The genome of the oomycete Peronosclerospora sorghi, a cosmopolitan pathogen of maize and sorghum, is inflated with dispersed pseudogenes.</title>
        <authorList>
            <person name="Fletcher K."/>
            <person name="Martin F."/>
            <person name="Isakeit T."/>
            <person name="Cavanaugh K."/>
            <person name="Magill C."/>
            <person name="Michelmore R."/>
        </authorList>
    </citation>
    <scope>NUCLEOTIDE SEQUENCE [LARGE SCALE GENOMIC DNA]</scope>
    <source>
        <strain evidence="1">P6</strain>
    </source>
</reference>